<feature type="domain" description="Cyclic nucleotide-binding" evidence="1">
    <location>
        <begin position="264"/>
        <end position="367"/>
    </location>
</feature>
<reference evidence="3 4" key="1">
    <citation type="submission" date="2016-10" db="EMBL/GenBank/DDBJ databases">
        <authorList>
            <person name="Varghese N."/>
            <person name="Submissions S."/>
        </authorList>
    </citation>
    <scope>NUCLEOTIDE SEQUENCE [LARGE SCALE GENOMIC DNA]</scope>
    <source>
        <strain evidence="3 4">DSM 2260</strain>
    </source>
</reference>
<evidence type="ECO:0000313" key="5">
    <source>
        <dbReference type="Proteomes" id="UP000321224"/>
    </source>
</evidence>
<dbReference type="SUPFAM" id="SSF48452">
    <property type="entry name" value="TPR-like"/>
    <property type="match status" value="1"/>
</dbReference>
<dbReference type="SMART" id="SM00100">
    <property type="entry name" value="cNMP"/>
    <property type="match status" value="2"/>
</dbReference>
<dbReference type="InterPro" id="IPR018490">
    <property type="entry name" value="cNMP-bd_dom_sf"/>
</dbReference>
<dbReference type="InterPro" id="IPR000595">
    <property type="entry name" value="cNMP-bd_dom"/>
</dbReference>
<dbReference type="Gene3D" id="2.60.120.10">
    <property type="entry name" value="Jelly Rolls"/>
    <property type="match status" value="2"/>
</dbReference>
<dbReference type="Gene3D" id="1.25.40.10">
    <property type="entry name" value="Tetratricopeptide repeat domain"/>
    <property type="match status" value="1"/>
</dbReference>
<accession>A0A511HNA8</accession>
<reference evidence="2 5" key="2">
    <citation type="submission" date="2019-07" db="EMBL/GenBank/DDBJ databases">
        <title>Whole genome shotgun sequence of Myxococcus virescens NBRC 100334.</title>
        <authorList>
            <person name="Hosoyama A."/>
            <person name="Uohara A."/>
            <person name="Ohji S."/>
            <person name="Ichikawa N."/>
        </authorList>
    </citation>
    <scope>NUCLEOTIDE SEQUENCE [LARGE SCALE GENOMIC DNA]</scope>
    <source>
        <strain evidence="2 5">NBRC 100334</strain>
    </source>
</reference>
<dbReference type="PRINTS" id="PR00103">
    <property type="entry name" value="CAMPKINASE"/>
</dbReference>
<evidence type="ECO:0000313" key="3">
    <source>
        <dbReference type="EMBL" id="SDF25452.1"/>
    </source>
</evidence>
<dbReference type="InterPro" id="IPR011990">
    <property type="entry name" value="TPR-like_helical_dom_sf"/>
</dbReference>
<comment type="caution">
    <text evidence="2">The sequence shown here is derived from an EMBL/GenBank/DDBJ whole genome shotgun (WGS) entry which is preliminary data.</text>
</comment>
<feature type="domain" description="Cyclic nucleotide-binding" evidence="1">
    <location>
        <begin position="133"/>
        <end position="253"/>
    </location>
</feature>
<dbReference type="AlphaFoldDB" id="A0A511HNA8"/>
<dbReference type="GO" id="GO:0005829">
    <property type="term" value="C:cytosol"/>
    <property type="evidence" value="ECO:0007669"/>
    <property type="project" value="TreeGrafter"/>
</dbReference>
<dbReference type="PANTHER" id="PTHR24567:SF74">
    <property type="entry name" value="HTH-TYPE TRANSCRIPTIONAL REGULATOR ARCR"/>
    <property type="match status" value="1"/>
</dbReference>
<evidence type="ECO:0000259" key="1">
    <source>
        <dbReference type="PROSITE" id="PS50042"/>
    </source>
</evidence>
<gene>
    <name evidence="2" type="ORF">MVI01_66390</name>
    <name evidence="3" type="ORF">SAMN04488504_12631</name>
</gene>
<evidence type="ECO:0000313" key="2">
    <source>
        <dbReference type="EMBL" id="GEL74855.1"/>
    </source>
</evidence>
<dbReference type="InterPro" id="IPR050397">
    <property type="entry name" value="Env_Response_Regulators"/>
</dbReference>
<dbReference type="GO" id="GO:0003700">
    <property type="term" value="F:DNA-binding transcription factor activity"/>
    <property type="evidence" value="ECO:0007669"/>
    <property type="project" value="TreeGrafter"/>
</dbReference>
<organism evidence="2 5">
    <name type="scientific">Myxococcus virescens</name>
    <dbReference type="NCBI Taxonomy" id="83456"/>
    <lineage>
        <taxon>Bacteria</taxon>
        <taxon>Pseudomonadati</taxon>
        <taxon>Myxococcota</taxon>
        <taxon>Myxococcia</taxon>
        <taxon>Myxococcales</taxon>
        <taxon>Cystobacterineae</taxon>
        <taxon>Myxococcaceae</taxon>
        <taxon>Myxococcus</taxon>
    </lineage>
</organism>
<dbReference type="RefSeq" id="WP_090495682.1">
    <property type="nucleotide sequence ID" value="NZ_BJVY01000055.1"/>
</dbReference>
<dbReference type="Pfam" id="PF00027">
    <property type="entry name" value="cNMP_binding"/>
    <property type="match status" value="2"/>
</dbReference>
<proteinExistence type="predicted"/>
<dbReference type="Proteomes" id="UP000198717">
    <property type="component" value="Unassembled WGS sequence"/>
</dbReference>
<dbReference type="InterPro" id="IPR014710">
    <property type="entry name" value="RmlC-like_jellyroll"/>
</dbReference>
<dbReference type="EMBL" id="FNAJ01000026">
    <property type="protein sequence ID" value="SDF25452.1"/>
    <property type="molecule type" value="Genomic_DNA"/>
</dbReference>
<dbReference type="EMBL" id="BJVY01000055">
    <property type="protein sequence ID" value="GEL74855.1"/>
    <property type="molecule type" value="Genomic_DNA"/>
</dbReference>
<keyword evidence="4" id="KW-1185">Reference proteome</keyword>
<dbReference type="PANTHER" id="PTHR24567">
    <property type="entry name" value="CRP FAMILY TRANSCRIPTIONAL REGULATORY PROTEIN"/>
    <property type="match status" value="1"/>
</dbReference>
<name>A0A511HNA8_9BACT</name>
<dbReference type="PROSITE" id="PS50042">
    <property type="entry name" value="CNMP_BINDING_3"/>
    <property type="match status" value="2"/>
</dbReference>
<sequence length="405" mass="43745">MAHVHGADRQRAVQLASEGRLEEALAEYQGVVKDAPDDAEVRQKVAELLEWLGRPADAVAAYQEAALAWTKAGQPLRAVAACVALPRLGASQAALVRTARVLAERFALPPSAAVPVEATRAHVAEEGATGLPILSQVSRETFVALLEVLQVRAFFPGHTVVEEGMPGASMFALVEGRADVVRALEDGQRRSVGTVTPGDFFGELALISEGPRLATVVATERAVLLELTRQHMEAVAARHPDVTAVVDAFYRRRMVENLLRSNPLFNQLSPAQKAAVSRDFELRSVAAGEALMTQGQPGDAFYVLLRGRCTPWLEQPHGRRVALSALREGDVFGEISLLLDKPVSATVRADVAGVVLRLERDAFQKHLLSQPGLKGQLMRMGTERLQRTAQALASGRVLHDGDLRV</sequence>
<evidence type="ECO:0000313" key="4">
    <source>
        <dbReference type="Proteomes" id="UP000198717"/>
    </source>
</evidence>
<dbReference type="Proteomes" id="UP000321224">
    <property type="component" value="Unassembled WGS sequence"/>
</dbReference>
<dbReference type="CDD" id="cd00038">
    <property type="entry name" value="CAP_ED"/>
    <property type="match status" value="2"/>
</dbReference>
<protein>
    <submittedName>
        <fullName evidence="3">Cyclic nucleotide-binding domain-containing protein</fullName>
    </submittedName>
</protein>
<dbReference type="SUPFAM" id="SSF51206">
    <property type="entry name" value="cAMP-binding domain-like"/>
    <property type="match status" value="2"/>
</dbReference>